<sequence>MDDILGEGLFIDEDTMEMILIFDMDGTITYVNERGVEVMGYFEDEFLDMNITDILPPDQVEKIKQEILSKYNNGDKGVAHQEAKFIDRNLKMLSMEVSASLITKDNTASGIRIIARDVEEPEKGIAEEPEPKPDISAPKVPRDIPEPRPVKETGKSEPGPRKKIAEPGDKYRLVTEAVRDMLLTFDMSGRITYMNERGREMIGYSEEELPNINITDILSPEQLGILKKQLFRKPIARNRKVLIPEARFANRRLKQMSLEVTASLIMKRGTPSEVVILARDLTRRKKMEKELLKSQKFESFATLASGLVDDLNNSLTGIMGNIDLAQMDSASDGRVSERLAYAKEGCTNLKHLIRQFIIFSKGGTANREIGSIEELIKDSVPRGITGPNVVSDFFIETDLWTVAYDKAQMKEVINNLIFNAGEAMPSGGQIKIYAENITGAVARKEAGLPMEEGDYVKISVQDRGAGIREEHLGRIFDPYFSTKKKGRGLGLTIVYSIIKKHYGYIYADSKPGAGATFYIYLPASKKEIPRKEETKLAKPFLHKGKILIMDDEDIIIDVAGQMLSQLGYDVEFSKNGTQAIDIYKKAMKSGKPFDAVILDLYVEGGMGGKESVKELLRLDPDVKGIVSSGYANDPEMTDFKKHGFVGIVEKPYSIQELSRTLEDIIKSGK</sequence>
<evidence type="ECO:0000256" key="9">
    <source>
        <dbReference type="PROSITE-ProRule" id="PRU00169"/>
    </source>
</evidence>
<organism evidence="14 15">
    <name type="scientific">Desulfonema magnum</name>
    <dbReference type="NCBI Taxonomy" id="45655"/>
    <lineage>
        <taxon>Bacteria</taxon>
        <taxon>Pseudomonadati</taxon>
        <taxon>Thermodesulfobacteriota</taxon>
        <taxon>Desulfobacteria</taxon>
        <taxon>Desulfobacterales</taxon>
        <taxon>Desulfococcaceae</taxon>
        <taxon>Desulfonema</taxon>
    </lineage>
</organism>
<dbReference type="SMART" id="SM00388">
    <property type="entry name" value="HisKA"/>
    <property type="match status" value="1"/>
</dbReference>
<dbReference type="AlphaFoldDB" id="A0A975GKU1"/>
<feature type="region of interest" description="Disordered" evidence="10">
    <location>
        <begin position="120"/>
        <end position="167"/>
    </location>
</feature>
<evidence type="ECO:0000256" key="2">
    <source>
        <dbReference type="ARBA" id="ARBA00012438"/>
    </source>
</evidence>
<evidence type="ECO:0000256" key="5">
    <source>
        <dbReference type="ARBA" id="ARBA00022741"/>
    </source>
</evidence>
<feature type="compositionally biased region" description="Basic and acidic residues" evidence="10">
    <location>
        <begin position="140"/>
        <end position="167"/>
    </location>
</feature>
<dbReference type="SUPFAM" id="SSF55874">
    <property type="entry name" value="ATPase domain of HSP90 chaperone/DNA topoisomerase II/histidine kinase"/>
    <property type="match status" value="1"/>
</dbReference>
<dbReference type="Gene3D" id="3.30.450.20">
    <property type="entry name" value="PAS domain"/>
    <property type="match status" value="2"/>
</dbReference>
<dbReference type="InterPro" id="IPR003661">
    <property type="entry name" value="HisK_dim/P_dom"/>
</dbReference>
<dbReference type="GO" id="GO:0000155">
    <property type="term" value="F:phosphorelay sensor kinase activity"/>
    <property type="evidence" value="ECO:0007669"/>
    <property type="project" value="InterPro"/>
</dbReference>
<dbReference type="CDD" id="cd00082">
    <property type="entry name" value="HisKA"/>
    <property type="match status" value="1"/>
</dbReference>
<evidence type="ECO:0000256" key="1">
    <source>
        <dbReference type="ARBA" id="ARBA00000085"/>
    </source>
</evidence>
<evidence type="ECO:0000259" key="13">
    <source>
        <dbReference type="PROSITE" id="PS50112"/>
    </source>
</evidence>
<evidence type="ECO:0000256" key="7">
    <source>
        <dbReference type="ARBA" id="ARBA00022840"/>
    </source>
</evidence>
<dbReference type="SMART" id="SM00091">
    <property type="entry name" value="PAS"/>
    <property type="match status" value="2"/>
</dbReference>
<dbReference type="SUPFAM" id="SSF55785">
    <property type="entry name" value="PYP-like sensor domain (PAS domain)"/>
    <property type="match status" value="2"/>
</dbReference>
<dbReference type="SMART" id="SM00387">
    <property type="entry name" value="HATPase_c"/>
    <property type="match status" value="1"/>
</dbReference>
<evidence type="ECO:0000313" key="14">
    <source>
        <dbReference type="EMBL" id="QTA84900.1"/>
    </source>
</evidence>
<dbReference type="PANTHER" id="PTHR43065">
    <property type="entry name" value="SENSOR HISTIDINE KINASE"/>
    <property type="match status" value="1"/>
</dbReference>
<feature type="domain" description="PAS" evidence="13">
    <location>
        <begin position="167"/>
        <end position="238"/>
    </location>
</feature>
<reference evidence="14" key="1">
    <citation type="journal article" date="2021" name="Microb. Physiol.">
        <title>Proteogenomic Insights into the Physiology of Marine, Sulfate-Reducing, Filamentous Desulfonema limicola and Desulfonema magnum.</title>
        <authorList>
            <person name="Schnaars V."/>
            <person name="Wohlbrand L."/>
            <person name="Scheve S."/>
            <person name="Hinrichs C."/>
            <person name="Reinhardt R."/>
            <person name="Rabus R."/>
        </authorList>
    </citation>
    <scope>NUCLEOTIDE SEQUENCE</scope>
    <source>
        <strain evidence="14">4be13</strain>
    </source>
</reference>
<keyword evidence="7" id="KW-0067">ATP-binding</keyword>
<dbReference type="PROSITE" id="PS50110">
    <property type="entry name" value="RESPONSE_REGULATORY"/>
    <property type="match status" value="1"/>
</dbReference>
<dbReference type="InterPro" id="IPR035965">
    <property type="entry name" value="PAS-like_dom_sf"/>
</dbReference>
<dbReference type="InterPro" id="IPR000014">
    <property type="entry name" value="PAS"/>
</dbReference>
<feature type="compositionally biased region" description="Basic and acidic residues" evidence="10">
    <location>
        <begin position="120"/>
        <end position="133"/>
    </location>
</feature>
<dbReference type="NCBIfam" id="TIGR00229">
    <property type="entry name" value="sensory_box"/>
    <property type="match status" value="2"/>
</dbReference>
<evidence type="ECO:0000256" key="6">
    <source>
        <dbReference type="ARBA" id="ARBA00022777"/>
    </source>
</evidence>
<feature type="modified residue" description="4-aspartylphosphate" evidence="9">
    <location>
        <position position="599"/>
    </location>
</feature>
<evidence type="ECO:0000256" key="3">
    <source>
        <dbReference type="ARBA" id="ARBA00022553"/>
    </source>
</evidence>
<dbReference type="Proteomes" id="UP000663722">
    <property type="component" value="Chromosome"/>
</dbReference>
<evidence type="ECO:0000256" key="10">
    <source>
        <dbReference type="SAM" id="MobiDB-lite"/>
    </source>
</evidence>
<keyword evidence="5" id="KW-0547">Nucleotide-binding</keyword>
<dbReference type="CDD" id="cd00130">
    <property type="entry name" value="PAS"/>
    <property type="match status" value="2"/>
</dbReference>
<evidence type="ECO:0000256" key="8">
    <source>
        <dbReference type="ARBA" id="ARBA00023012"/>
    </source>
</evidence>
<protein>
    <recommendedName>
        <fullName evidence="2">histidine kinase</fullName>
        <ecNumber evidence="2">2.7.13.3</ecNumber>
    </recommendedName>
</protein>
<dbReference type="Pfam" id="PF02518">
    <property type="entry name" value="HATPase_c"/>
    <property type="match status" value="1"/>
</dbReference>
<dbReference type="KEGG" id="dmm:dnm_009030"/>
<evidence type="ECO:0000259" key="12">
    <source>
        <dbReference type="PROSITE" id="PS50110"/>
    </source>
</evidence>
<dbReference type="Pfam" id="PF00072">
    <property type="entry name" value="Response_reg"/>
    <property type="match status" value="1"/>
</dbReference>
<feature type="domain" description="PAS" evidence="13">
    <location>
        <begin position="13"/>
        <end position="74"/>
    </location>
</feature>
<dbReference type="Pfam" id="PF13426">
    <property type="entry name" value="PAS_9"/>
    <property type="match status" value="1"/>
</dbReference>
<dbReference type="InterPro" id="IPR036097">
    <property type="entry name" value="HisK_dim/P_sf"/>
</dbReference>
<dbReference type="RefSeq" id="WP_207681190.1">
    <property type="nucleotide sequence ID" value="NZ_CP061800.1"/>
</dbReference>
<keyword evidence="6 14" id="KW-0418">Kinase</keyword>
<dbReference type="EMBL" id="CP061800">
    <property type="protein sequence ID" value="QTA84900.1"/>
    <property type="molecule type" value="Genomic_DNA"/>
</dbReference>
<dbReference type="PRINTS" id="PR00344">
    <property type="entry name" value="BCTRLSENSOR"/>
</dbReference>
<accession>A0A975GKU1</accession>
<dbReference type="InterPro" id="IPR011006">
    <property type="entry name" value="CheY-like_superfamily"/>
</dbReference>
<proteinExistence type="predicted"/>
<dbReference type="GO" id="GO:0006355">
    <property type="term" value="P:regulation of DNA-templated transcription"/>
    <property type="evidence" value="ECO:0007669"/>
    <property type="project" value="InterPro"/>
</dbReference>
<dbReference type="Gene3D" id="3.30.565.10">
    <property type="entry name" value="Histidine kinase-like ATPase, C-terminal domain"/>
    <property type="match status" value="1"/>
</dbReference>
<name>A0A975GKU1_9BACT</name>
<keyword evidence="3 9" id="KW-0597">Phosphoprotein</keyword>
<keyword evidence="8" id="KW-0902">Two-component regulatory system</keyword>
<dbReference type="Gene3D" id="1.10.287.130">
    <property type="match status" value="1"/>
</dbReference>
<dbReference type="PROSITE" id="PS50112">
    <property type="entry name" value="PAS"/>
    <property type="match status" value="2"/>
</dbReference>
<evidence type="ECO:0000313" key="15">
    <source>
        <dbReference type="Proteomes" id="UP000663722"/>
    </source>
</evidence>
<gene>
    <name evidence="14" type="ORF">dnm_009030</name>
</gene>
<dbReference type="InterPro" id="IPR005467">
    <property type="entry name" value="His_kinase_dom"/>
</dbReference>
<dbReference type="PANTHER" id="PTHR43065:SF42">
    <property type="entry name" value="TWO-COMPONENT SENSOR PPRA"/>
    <property type="match status" value="1"/>
</dbReference>
<dbReference type="SUPFAM" id="SSF47384">
    <property type="entry name" value="Homodimeric domain of signal transducing histidine kinase"/>
    <property type="match status" value="1"/>
</dbReference>
<dbReference type="InterPro" id="IPR001789">
    <property type="entry name" value="Sig_transdc_resp-reg_receiver"/>
</dbReference>
<dbReference type="InterPro" id="IPR004358">
    <property type="entry name" value="Sig_transdc_His_kin-like_C"/>
</dbReference>
<evidence type="ECO:0000256" key="4">
    <source>
        <dbReference type="ARBA" id="ARBA00022679"/>
    </source>
</evidence>
<keyword evidence="4" id="KW-0808">Transferase</keyword>
<keyword evidence="15" id="KW-1185">Reference proteome</keyword>
<feature type="domain" description="Response regulatory" evidence="12">
    <location>
        <begin position="545"/>
        <end position="665"/>
    </location>
</feature>
<comment type="catalytic activity">
    <reaction evidence="1">
        <text>ATP + protein L-histidine = ADP + protein N-phospho-L-histidine.</text>
        <dbReference type="EC" id="2.7.13.3"/>
    </reaction>
</comment>
<feature type="domain" description="Histidine kinase" evidence="11">
    <location>
        <begin position="306"/>
        <end position="525"/>
    </location>
</feature>
<dbReference type="EC" id="2.7.13.3" evidence="2"/>
<evidence type="ECO:0000259" key="11">
    <source>
        <dbReference type="PROSITE" id="PS50109"/>
    </source>
</evidence>
<dbReference type="Gene3D" id="3.40.50.2300">
    <property type="match status" value="1"/>
</dbReference>
<dbReference type="PROSITE" id="PS50109">
    <property type="entry name" value="HIS_KIN"/>
    <property type="match status" value="1"/>
</dbReference>
<dbReference type="SMART" id="SM00448">
    <property type="entry name" value="REC"/>
    <property type="match status" value="1"/>
</dbReference>
<dbReference type="InterPro" id="IPR003594">
    <property type="entry name" value="HATPase_dom"/>
</dbReference>
<dbReference type="Pfam" id="PF00989">
    <property type="entry name" value="PAS"/>
    <property type="match status" value="1"/>
</dbReference>
<dbReference type="GO" id="GO:0005524">
    <property type="term" value="F:ATP binding"/>
    <property type="evidence" value="ECO:0007669"/>
    <property type="project" value="UniProtKB-KW"/>
</dbReference>
<dbReference type="SUPFAM" id="SSF52172">
    <property type="entry name" value="CheY-like"/>
    <property type="match status" value="1"/>
</dbReference>
<dbReference type="InterPro" id="IPR036890">
    <property type="entry name" value="HATPase_C_sf"/>
</dbReference>
<dbReference type="InterPro" id="IPR013767">
    <property type="entry name" value="PAS_fold"/>
</dbReference>